<name>A0AAV5DPS7_ELECO</name>
<evidence type="ECO:0000256" key="2">
    <source>
        <dbReference type="ARBA" id="ARBA00022737"/>
    </source>
</evidence>
<keyword evidence="8" id="KW-1185">Reference proteome</keyword>
<dbReference type="InterPro" id="IPR011990">
    <property type="entry name" value="TPR-like_helical_dom_sf"/>
</dbReference>
<feature type="compositionally biased region" description="Polar residues" evidence="6">
    <location>
        <begin position="441"/>
        <end position="451"/>
    </location>
</feature>
<protein>
    <submittedName>
        <fullName evidence="7">Uncharacterized protein</fullName>
    </submittedName>
</protein>
<evidence type="ECO:0000256" key="4">
    <source>
        <dbReference type="ARBA" id="ARBA00023054"/>
    </source>
</evidence>
<evidence type="ECO:0000256" key="6">
    <source>
        <dbReference type="SAM" id="MobiDB-lite"/>
    </source>
</evidence>
<dbReference type="Gene3D" id="1.25.40.10">
    <property type="entry name" value="Tetratricopeptide repeat domain"/>
    <property type="match status" value="1"/>
</dbReference>
<dbReference type="Proteomes" id="UP001054889">
    <property type="component" value="Unassembled WGS sequence"/>
</dbReference>
<keyword evidence="5" id="KW-0539">Nucleus</keyword>
<dbReference type="PANTHER" id="PTHR36326">
    <property type="entry name" value="PROTEIN POLLENLESS 3-LIKE 2"/>
    <property type="match status" value="1"/>
</dbReference>
<proteinExistence type="predicted"/>
<keyword evidence="4" id="KW-0175">Coiled coil</keyword>
<dbReference type="GO" id="GO:0005634">
    <property type="term" value="C:nucleus"/>
    <property type="evidence" value="ECO:0007669"/>
    <property type="project" value="UniProtKB-SubCell"/>
</dbReference>
<feature type="compositionally biased region" description="Polar residues" evidence="6">
    <location>
        <begin position="460"/>
        <end position="469"/>
    </location>
</feature>
<dbReference type="InterPro" id="IPR044961">
    <property type="entry name" value="MS5/SDI1"/>
</dbReference>
<gene>
    <name evidence="7" type="primary">ga30812</name>
    <name evidence="7" type="ORF">PR202_ga30812</name>
</gene>
<keyword evidence="3" id="KW-0802">TPR repeat</keyword>
<feature type="compositionally biased region" description="Basic and acidic residues" evidence="6">
    <location>
        <begin position="525"/>
        <end position="540"/>
    </location>
</feature>
<sequence>MCSRRKRFSDSSSHSLLGARRNSNPATDAERREAGAAVDVAEERGWAAAEVEPGRVDARGRLGYGPRHAGRERRRVGRARATPPTSGGGCDRVTPPASGGGRDRVTPPSTGGWSSRPPRPPATALDSPYVRAKQAQLIEKDPNKAVPLFWAAINSGDRIESALKDMANVLKQANRSEEAIEAIRSFRDHCPYDAQDSLDNILLDLYKKCGRTEEQIEMLTMKLRIVDEELASGRWKTKLSKSHGRGVYLSLKDEKARQALAIEADYNKECNLAICLMRTGKLAEAKYLLQAIPYNSDDESHVKSLSRATEMLRELELQSLPSPITQVKCKESRIVLAADVEKLEDLQLETLSTPLTKLKYEEPHFSVSAEREKHEDCNSWLPSPITQLKREEPHTMVTAGGEKNEDSGEYQDLSRLFNDAATPQSILEKLRKRLVKEAPITSTHDQIQTPAPNECMPNPKGTTDANENSVQERKQLTKGVKKSWADMVDEDEQQLGDEKAWDVSLREEKMRLGDEKPTVGMGRTDQNECSEHGSKLEHKTPSSSSQGIGTFQRPFAGDHLHNSSAGSWRHGDSKISTDKNVNWELVRTAPMWRHNKAQDYSNRVCHKPNTVHLNENASGTKQAPWRSSASQRELFPDCKSKCDRYGHGFLPFRDSERTQCYSHTEATHRSHNDSSSTPWRPQSRLRVFQEITNEIKQNVA</sequence>
<comment type="caution">
    <text evidence="7">The sequence shown here is derived from an EMBL/GenBank/DDBJ whole genome shotgun (WGS) entry which is preliminary data.</text>
</comment>
<evidence type="ECO:0000256" key="5">
    <source>
        <dbReference type="ARBA" id="ARBA00023242"/>
    </source>
</evidence>
<feature type="compositionally biased region" description="Polar residues" evidence="6">
    <location>
        <begin position="10"/>
        <end position="26"/>
    </location>
</feature>
<feature type="region of interest" description="Disordered" evidence="6">
    <location>
        <begin position="441"/>
        <end position="471"/>
    </location>
</feature>
<organism evidence="7 8">
    <name type="scientific">Eleusine coracana subsp. coracana</name>
    <dbReference type="NCBI Taxonomy" id="191504"/>
    <lineage>
        <taxon>Eukaryota</taxon>
        <taxon>Viridiplantae</taxon>
        <taxon>Streptophyta</taxon>
        <taxon>Embryophyta</taxon>
        <taxon>Tracheophyta</taxon>
        <taxon>Spermatophyta</taxon>
        <taxon>Magnoliopsida</taxon>
        <taxon>Liliopsida</taxon>
        <taxon>Poales</taxon>
        <taxon>Poaceae</taxon>
        <taxon>PACMAD clade</taxon>
        <taxon>Chloridoideae</taxon>
        <taxon>Cynodonteae</taxon>
        <taxon>Eleusininae</taxon>
        <taxon>Eleusine</taxon>
    </lineage>
</organism>
<evidence type="ECO:0000256" key="1">
    <source>
        <dbReference type="ARBA" id="ARBA00004123"/>
    </source>
</evidence>
<dbReference type="PANTHER" id="PTHR36326:SF7">
    <property type="entry name" value="PROTEIN POLLENLESS 3-LIKE 2"/>
    <property type="match status" value="1"/>
</dbReference>
<accession>A0AAV5DPS7</accession>
<dbReference type="AlphaFoldDB" id="A0AAV5DPS7"/>
<feature type="region of interest" description="Disordered" evidence="6">
    <location>
        <begin position="514"/>
        <end position="547"/>
    </location>
</feature>
<comment type="subcellular location">
    <subcellularLocation>
        <location evidence="1">Nucleus</location>
    </subcellularLocation>
</comment>
<feature type="compositionally biased region" description="Basic residues" evidence="6">
    <location>
        <begin position="68"/>
        <end position="78"/>
    </location>
</feature>
<reference evidence="7" key="2">
    <citation type="submission" date="2021-12" db="EMBL/GenBank/DDBJ databases">
        <title>Resequencing data analysis of finger millet.</title>
        <authorList>
            <person name="Hatakeyama M."/>
            <person name="Aluri S."/>
            <person name="Balachadran M.T."/>
            <person name="Sivarajan S.R."/>
            <person name="Poveda L."/>
            <person name="Shimizu-Inatsugi R."/>
            <person name="Schlapbach R."/>
            <person name="Sreeman S.M."/>
            <person name="Shimizu K.K."/>
        </authorList>
    </citation>
    <scope>NUCLEOTIDE SEQUENCE</scope>
</reference>
<feature type="region of interest" description="Disordered" evidence="6">
    <location>
        <begin position="1"/>
        <end position="125"/>
    </location>
</feature>
<feature type="region of interest" description="Disordered" evidence="6">
    <location>
        <begin position="477"/>
        <end position="496"/>
    </location>
</feature>
<keyword evidence="2" id="KW-0677">Repeat</keyword>
<dbReference type="EMBL" id="BQKI01000023">
    <property type="protein sequence ID" value="GJN12528.1"/>
    <property type="molecule type" value="Genomic_DNA"/>
</dbReference>
<evidence type="ECO:0000313" key="7">
    <source>
        <dbReference type="EMBL" id="GJN12528.1"/>
    </source>
</evidence>
<evidence type="ECO:0000313" key="8">
    <source>
        <dbReference type="Proteomes" id="UP001054889"/>
    </source>
</evidence>
<evidence type="ECO:0000256" key="3">
    <source>
        <dbReference type="ARBA" id="ARBA00022803"/>
    </source>
</evidence>
<reference evidence="7" key="1">
    <citation type="journal article" date="2018" name="DNA Res.">
        <title>Multiple hybrid de novo genome assembly of finger millet, an orphan allotetraploid crop.</title>
        <authorList>
            <person name="Hatakeyama M."/>
            <person name="Aluri S."/>
            <person name="Balachadran M.T."/>
            <person name="Sivarajan S.R."/>
            <person name="Patrignani A."/>
            <person name="Gruter S."/>
            <person name="Poveda L."/>
            <person name="Shimizu-Inatsugi R."/>
            <person name="Baeten J."/>
            <person name="Francoijs K.J."/>
            <person name="Nataraja K.N."/>
            <person name="Reddy Y.A.N."/>
            <person name="Phadnis S."/>
            <person name="Ravikumar R.L."/>
            <person name="Schlapbach R."/>
            <person name="Sreeman S.M."/>
            <person name="Shimizu K.K."/>
        </authorList>
    </citation>
    <scope>NUCLEOTIDE SEQUENCE</scope>
</reference>